<dbReference type="GeneID" id="59378137"/>
<protein>
    <submittedName>
        <fullName evidence="1">Uncharacterized protein</fullName>
    </submittedName>
</protein>
<gene>
    <name evidence="1" type="ORF">PC9H_008319</name>
</gene>
<sequence>MPLRCREPLIACPRYNHGVWKPDVHGAQRRRGKITEVVVASSRRARATQPAGDALAKIDSVEAQPDLAATSSEYALGSKDRNDDAFKNSSLRASVVAPLAKSGLAVLGAILSDLGIPGAAACKLVISAVEKYEEMQLNVEALNSLRKHYDHIASVIDDALKDRSCTEISKQMTAAFRRFASRLDAAVVPREEEQKKHIFFQFLHSSEFATKPRGTFDGVGRLVAFIVGITLAGHFTLNEVLQSVENKALADNVQSLRPVGAAYNDNHALNKKRTVCLAGTRTTLLEEIGH</sequence>
<dbReference type="VEuPathDB" id="FungiDB:PC9H_008319"/>
<dbReference type="RefSeq" id="XP_036629261.1">
    <property type="nucleotide sequence ID" value="XM_036777833.1"/>
</dbReference>
<dbReference type="EMBL" id="JACETU010000006">
    <property type="protein sequence ID" value="KAF7425957.1"/>
    <property type="molecule type" value="Genomic_DNA"/>
</dbReference>
<organism evidence="1 2">
    <name type="scientific">Pleurotus ostreatus</name>
    <name type="common">Oyster mushroom</name>
    <name type="synonym">White-rot fungus</name>
    <dbReference type="NCBI Taxonomy" id="5322"/>
    <lineage>
        <taxon>Eukaryota</taxon>
        <taxon>Fungi</taxon>
        <taxon>Dikarya</taxon>
        <taxon>Basidiomycota</taxon>
        <taxon>Agaricomycotina</taxon>
        <taxon>Agaricomycetes</taxon>
        <taxon>Agaricomycetidae</taxon>
        <taxon>Agaricales</taxon>
        <taxon>Pleurotineae</taxon>
        <taxon>Pleurotaceae</taxon>
        <taxon>Pleurotus</taxon>
    </lineage>
</organism>
<keyword evidence="2" id="KW-1185">Reference proteome</keyword>
<dbReference type="AlphaFoldDB" id="A0A8H7DQH3"/>
<accession>A0A8H7DQH3</accession>
<dbReference type="Proteomes" id="UP000623687">
    <property type="component" value="Unassembled WGS sequence"/>
</dbReference>
<evidence type="ECO:0000313" key="2">
    <source>
        <dbReference type="Proteomes" id="UP000623687"/>
    </source>
</evidence>
<dbReference type="OrthoDB" id="3269932at2759"/>
<evidence type="ECO:0000313" key="1">
    <source>
        <dbReference type="EMBL" id="KAF7425957.1"/>
    </source>
</evidence>
<name>A0A8H7DQH3_PLEOS</name>
<reference evidence="1" key="1">
    <citation type="submission" date="2019-07" db="EMBL/GenBank/DDBJ databases">
        <authorList>
            <person name="Palmer J.M."/>
        </authorList>
    </citation>
    <scope>NUCLEOTIDE SEQUENCE</scope>
    <source>
        <strain evidence="1">PC9</strain>
    </source>
</reference>
<proteinExistence type="predicted"/>
<comment type="caution">
    <text evidence="1">The sequence shown here is derived from an EMBL/GenBank/DDBJ whole genome shotgun (WGS) entry which is preliminary data.</text>
</comment>